<dbReference type="EMBL" id="CM008975">
    <property type="protein sequence ID" value="PNW73041.1"/>
    <property type="molecule type" value="Genomic_DNA"/>
</dbReference>
<dbReference type="InterPro" id="IPR042240">
    <property type="entry name" value="CHASE_sf"/>
</dbReference>
<dbReference type="Gramene" id="PNW73041">
    <property type="protein sequence ID" value="PNW73041"/>
    <property type="gene ID" value="CHLRE_14g616550v5"/>
</dbReference>
<evidence type="ECO:0000259" key="10">
    <source>
        <dbReference type="PROSITE" id="PS50839"/>
    </source>
</evidence>
<dbReference type="RefSeq" id="XP_042916769.1">
    <property type="nucleotide sequence ID" value="XM_043070096.1"/>
</dbReference>
<feature type="transmembrane region" description="Helical" evidence="8">
    <location>
        <begin position="109"/>
        <end position="129"/>
    </location>
</feature>
<keyword evidence="5 8" id="KW-0472">Membrane</keyword>
<evidence type="ECO:0000256" key="6">
    <source>
        <dbReference type="ARBA" id="ARBA00023239"/>
    </source>
</evidence>
<dbReference type="InterPro" id="IPR006189">
    <property type="entry name" value="CHASE_dom"/>
</dbReference>
<evidence type="ECO:0000313" key="12">
    <source>
        <dbReference type="Proteomes" id="UP000006906"/>
    </source>
</evidence>
<feature type="region of interest" description="Disordered" evidence="7">
    <location>
        <begin position="42"/>
        <end position="63"/>
    </location>
</feature>
<dbReference type="InParanoid" id="A0A2K3CXN5"/>
<evidence type="ECO:0000259" key="9">
    <source>
        <dbReference type="PROSITE" id="PS50125"/>
    </source>
</evidence>
<feature type="domain" description="Guanylate cyclase" evidence="9">
    <location>
        <begin position="495"/>
        <end position="624"/>
    </location>
</feature>
<dbReference type="PROSITE" id="PS50839">
    <property type="entry name" value="CHASE"/>
    <property type="match status" value="1"/>
</dbReference>
<dbReference type="SMART" id="SM01079">
    <property type="entry name" value="CHASE"/>
    <property type="match status" value="1"/>
</dbReference>
<organism evidence="11 12">
    <name type="scientific">Chlamydomonas reinhardtii</name>
    <name type="common">Chlamydomonas smithii</name>
    <dbReference type="NCBI Taxonomy" id="3055"/>
    <lineage>
        <taxon>Eukaryota</taxon>
        <taxon>Viridiplantae</taxon>
        <taxon>Chlorophyta</taxon>
        <taxon>core chlorophytes</taxon>
        <taxon>Chlorophyceae</taxon>
        <taxon>CS clade</taxon>
        <taxon>Chlamydomonadales</taxon>
        <taxon>Chlamydomonadaceae</taxon>
        <taxon>Chlamydomonas</taxon>
    </lineage>
</organism>
<feature type="region of interest" description="Disordered" evidence="7">
    <location>
        <begin position="386"/>
        <end position="407"/>
    </location>
</feature>
<dbReference type="GO" id="GO:0035556">
    <property type="term" value="P:intracellular signal transduction"/>
    <property type="evidence" value="ECO:0007669"/>
    <property type="project" value="InterPro"/>
</dbReference>
<dbReference type="CDD" id="cd07302">
    <property type="entry name" value="CHD"/>
    <property type="match status" value="1"/>
</dbReference>
<feature type="compositionally biased region" description="Low complexity" evidence="7">
    <location>
        <begin position="1012"/>
        <end position="1033"/>
    </location>
</feature>
<keyword evidence="4 8" id="KW-1133">Transmembrane helix</keyword>
<dbReference type="SUPFAM" id="SSF55073">
    <property type="entry name" value="Nucleotide cyclase"/>
    <property type="match status" value="1"/>
</dbReference>
<dbReference type="FunFam" id="3.30.70.1230:FF:000059">
    <property type="entry name" value="Guanylate cyclase"/>
    <property type="match status" value="1"/>
</dbReference>
<dbReference type="Pfam" id="PF00211">
    <property type="entry name" value="Guanylate_cyc"/>
    <property type="match status" value="1"/>
</dbReference>
<comment type="subcellular location">
    <subcellularLocation>
        <location evidence="1">Membrane</location>
    </subcellularLocation>
</comment>
<feature type="compositionally biased region" description="Low complexity" evidence="7">
    <location>
        <begin position="1183"/>
        <end position="1195"/>
    </location>
</feature>
<evidence type="ECO:0000256" key="2">
    <source>
        <dbReference type="ARBA" id="ARBA00022692"/>
    </source>
</evidence>
<dbReference type="InterPro" id="IPR029787">
    <property type="entry name" value="Nucleotide_cyclase"/>
</dbReference>
<dbReference type="GO" id="GO:0007168">
    <property type="term" value="P:receptor guanylyl cyclase signaling pathway"/>
    <property type="evidence" value="ECO:0000318"/>
    <property type="project" value="GO_Central"/>
</dbReference>
<dbReference type="PaxDb" id="3055-EDP10010"/>
<dbReference type="GO" id="GO:0001653">
    <property type="term" value="F:peptide receptor activity"/>
    <property type="evidence" value="ECO:0000318"/>
    <property type="project" value="GO_Central"/>
</dbReference>
<dbReference type="SMART" id="SM00044">
    <property type="entry name" value="CYCc"/>
    <property type="match status" value="1"/>
</dbReference>
<feature type="region of interest" description="Disordered" evidence="7">
    <location>
        <begin position="1167"/>
        <end position="1222"/>
    </location>
</feature>
<name>A0A2K3CXN5_CHLRE</name>
<dbReference type="PANTHER" id="PTHR11920">
    <property type="entry name" value="GUANYLYL CYCLASE"/>
    <property type="match status" value="1"/>
</dbReference>
<keyword evidence="12" id="KW-1185">Reference proteome</keyword>
<dbReference type="Pfam" id="PF03924">
    <property type="entry name" value="CHASE"/>
    <property type="match status" value="1"/>
</dbReference>
<reference evidence="11 12" key="1">
    <citation type="journal article" date="2007" name="Science">
        <title>The Chlamydomonas genome reveals the evolution of key animal and plant functions.</title>
        <authorList>
            <person name="Merchant S.S."/>
            <person name="Prochnik S.E."/>
            <person name="Vallon O."/>
            <person name="Harris E.H."/>
            <person name="Karpowicz S.J."/>
            <person name="Witman G.B."/>
            <person name="Terry A."/>
            <person name="Salamov A."/>
            <person name="Fritz-Laylin L.K."/>
            <person name="Marechal-Drouard L."/>
            <person name="Marshall W.F."/>
            <person name="Qu L.H."/>
            <person name="Nelson D.R."/>
            <person name="Sanderfoot A.A."/>
            <person name="Spalding M.H."/>
            <person name="Kapitonov V.V."/>
            <person name="Ren Q."/>
            <person name="Ferris P."/>
            <person name="Lindquist E."/>
            <person name="Shapiro H."/>
            <person name="Lucas S.M."/>
            <person name="Grimwood J."/>
            <person name="Schmutz J."/>
            <person name="Cardol P."/>
            <person name="Cerutti H."/>
            <person name="Chanfreau G."/>
            <person name="Chen C.L."/>
            <person name="Cognat V."/>
            <person name="Croft M.T."/>
            <person name="Dent R."/>
            <person name="Dutcher S."/>
            <person name="Fernandez E."/>
            <person name="Fukuzawa H."/>
            <person name="Gonzalez-Ballester D."/>
            <person name="Gonzalez-Halphen D."/>
            <person name="Hallmann A."/>
            <person name="Hanikenne M."/>
            <person name="Hippler M."/>
            <person name="Inwood W."/>
            <person name="Jabbari K."/>
            <person name="Kalanon M."/>
            <person name="Kuras R."/>
            <person name="Lefebvre P.A."/>
            <person name="Lemaire S.D."/>
            <person name="Lobanov A.V."/>
            <person name="Lohr M."/>
            <person name="Manuell A."/>
            <person name="Meier I."/>
            <person name="Mets L."/>
            <person name="Mittag M."/>
            <person name="Mittelmeier T."/>
            <person name="Moroney J.V."/>
            <person name="Moseley J."/>
            <person name="Napoli C."/>
            <person name="Nedelcu A.M."/>
            <person name="Niyogi K."/>
            <person name="Novoselov S.V."/>
            <person name="Paulsen I.T."/>
            <person name="Pazour G."/>
            <person name="Purton S."/>
            <person name="Ral J.P."/>
            <person name="Riano-Pachon D.M."/>
            <person name="Riekhof W."/>
            <person name="Rymarquis L."/>
            <person name="Schroda M."/>
            <person name="Stern D."/>
            <person name="Umen J."/>
            <person name="Willows R."/>
            <person name="Wilson N."/>
            <person name="Zimmer S.L."/>
            <person name="Allmer J."/>
            <person name="Balk J."/>
            <person name="Bisova K."/>
            <person name="Chen C.J."/>
            <person name="Elias M."/>
            <person name="Gendler K."/>
            <person name="Hauser C."/>
            <person name="Lamb M.R."/>
            <person name="Ledford H."/>
            <person name="Long J.C."/>
            <person name="Minagawa J."/>
            <person name="Page M.D."/>
            <person name="Pan J."/>
            <person name="Pootakham W."/>
            <person name="Roje S."/>
            <person name="Rose A."/>
            <person name="Stahlberg E."/>
            <person name="Terauchi A.M."/>
            <person name="Yang P."/>
            <person name="Ball S."/>
            <person name="Bowler C."/>
            <person name="Dieckmann C.L."/>
            <person name="Gladyshev V.N."/>
            <person name="Green P."/>
            <person name="Jorgensen R."/>
            <person name="Mayfield S."/>
            <person name="Mueller-Roeber B."/>
            <person name="Rajamani S."/>
            <person name="Sayre R.T."/>
            <person name="Brokstein P."/>
            <person name="Dubchak I."/>
            <person name="Goodstein D."/>
            <person name="Hornick L."/>
            <person name="Huang Y.W."/>
            <person name="Jhaveri J."/>
            <person name="Luo Y."/>
            <person name="Martinez D."/>
            <person name="Ngau W.C."/>
            <person name="Otillar B."/>
            <person name="Poliakov A."/>
            <person name="Porter A."/>
            <person name="Szajkowski L."/>
            <person name="Werner G."/>
            <person name="Zhou K."/>
            <person name="Grigoriev I.V."/>
            <person name="Rokhsar D.S."/>
            <person name="Grossman A.R."/>
        </authorList>
    </citation>
    <scope>NUCLEOTIDE SEQUENCE [LARGE SCALE GENOMIC DNA]</scope>
    <source>
        <strain evidence="12">CC-503</strain>
    </source>
</reference>
<evidence type="ECO:0000256" key="1">
    <source>
        <dbReference type="ARBA" id="ARBA00004370"/>
    </source>
</evidence>
<dbReference type="GO" id="GO:0005886">
    <property type="term" value="C:plasma membrane"/>
    <property type="evidence" value="ECO:0000318"/>
    <property type="project" value="GO_Central"/>
</dbReference>
<sequence>MHDDEEAGSAAEFAQARQCLSTEASVLGEARYGRGGRDQFRAMSSRVSTAGPPSPSVAARQAHRQRNFAAHRKIGNLTISPSRKQRVQPWSRYSLLVIWQVVRDAPMVLLGPLLLFVLCCGLGIFGVLMSAQQSVQAEQAVAKELVADAARHVELQMQQAFSPSITMEIQVQQQPYFPALLQSFEFVASRLLSKVLPGMIASLQLAPNGVNQAIYPLAGNEAAIGHDLLADPSRREDALRAIAFGNLTVSGPYKLLQGGYGVVLRQPVFVTPPAGAAGWALASNNDSSNASSRQQTPTYGNGTGQCDPTFGANTTRADCPGTLCYDPATGKRFWGFAQGLARLDGLLQGNDARMKRLSQYGPWHLTRVYDNGTEAQLASSAVNGSSVGSGTCDSIADSPDGTDSGSGGPCVSVPVVLPNALWRLYLGKAGGWQPRWRAGLLALVVVGSFVVSGLLFGLLISSNRHRSLLEAMFPKKVLAPLQQGKNFSEEFDSVTILFTDIVAYTTLSGQMKPIEVAEMLNELYTIFDEICERNGCYKVETIGDAFVAVGGCPDAEPPEVAAERVAHMALDMVAATTEFTSSRGHRLRIRVGLASGPIAAAVIGVKMPRYCLFGDTVNMASRMESNSDPQRINLSPATAALLRGCASAAAFNIISRGPVIIKGKGALECFWLEPAQSSSSPQIMGLNSLASYGSWELLQPPPSLHSTLGGGAVAAVAAAAADGAPACVAPGMQREARGRLSLAAAAAAGSAAGAARNVQLANGAGGGSNAAAAAAAAAAMAAYHPMPSVTMYSSSPTSTSITLAMASSPGATASRPESDATASAAAGPSRIKSVARDLGNGMVSLMVTPTGGMSPATDFGYGERLAVAAGSPPSADPLAAPLAWQQQAAGSGANVSHQAHDVAAPTSAPAALTFDEPQSLPRLAGGAAAAPCMAAPGGDGAVAALAAGATAAEPPTHNYTVEYDDEGDGGATVHPDTTSLSLPAALMIASRGGIGMAAGAVIGMAAAAAASPPANGRSSSSSRGTQLTSGSGSMATVPAYTATTNSTLTANSMLAHSMTPTATALGGLSGYSSLVGAGGASTAAGGGCVSGAGILAAAPAGSGEWSYWQQQQQQHIMLIRAAISNADSESAAASNPRNTAGGTTGSGADDAVCSDVAVALGPFSSTASADGGGAANRPTSPVASASAAAATAGTAGERGTAVNGGGDETQQPWKMPAAEAAPQPQPIAVVAVQIEEAAGSASALPGGDQSLSAAEAAGVTIKDRMHGPNPAVDIVKA</sequence>
<evidence type="ECO:0000256" key="8">
    <source>
        <dbReference type="SAM" id="Phobius"/>
    </source>
</evidence>
<proteinExistence type="predicted"/>
<accession>A0A2K3CXN5</accession>
<feature type="region of interest" description="Disordered" evidence="7">
    <location>
        <begin position="1012"/>
        <end position="1036"/>
    </location>
</feature>
<dbReference type="Gene3D" id="3.30.70.1230">
    <property type="entry name" value="Nucleotide cyclase"/>
    <property type="match status" value="1"/>
</dbReference>
<evidence type="ECO:0000256" key="7">
    <source>
        <dbReference type="SAM" id="MobiDB-lite"/>
    </source>
</evidence>
<evidence type="ECO:0000256" key="3">
    <source>
        <dbReference type="ARBA" id="ARBA00022741"/>
    </source>
</evidence>
<feature type="compositionally biased region" description="Polar residues" evidence="7">
    <location>
        <begin position="293"/>
        <end position="306"/>
    </location>
</feature>
<feature type="compositionally biased region" description="Low complexity" evidence="7">
    <location>
        <begin position="397"/>
        <end position="407"/>
    </location>
</feature>
<dbReference type="Proteomes" id="UP000006906">
    <property type="component" value="Chromosome 14"/>
</dbReference>
<dbReference type="GO" id="GO:0006182">
    <property type="term" value="P:cGMP biosynthetic process"/>
    <property type="evidence" value="ECO:0000318"/>
    <property type="project" value="GO_Central"/>
</dbReference>
<dbReference type="GO" id="GO:0004383">
    <property type="term" value="F:guanylate cyclase activity"/>
    <property type="evidence" value="ECO:0000318"/>
    <property type="project" value="GO_Central"/>
</dbReference>
<keyword evidence="3" id="KW-0547">Nucleotide-binding</keyword>
<feature type="transmembrane region" description="Helical" evidence="8">
    <location>
        <begin position="438"/>
        <end position="460"/>
    </location>
</feature>
<keyword evidence="2 8" id="KW-0812">Transmembrane</keyword>
<evidence type="ECO:0008006" key="13">
    <source>
        <dbReference type="Google" id="ProtNLM"/>
    </source>
</evidence>
<feature type="region of interest" description="Disordered" evidence="7">
    <location>
        <begin position="806"/>
        <end position="828"/>
    </location>
</feature>
<feature type="region of interest" description="Disordered" evidence="7">
    <location>
        <begin position="284"/>
        <end position="306"/>
    </location>
</feature>
<evidence type="ECO:0000256" key="4">
    <source>
        <dbReference type="ARBA" id="ARBA00022989"/>
    </source>
</evidence>
<dbReference type="OrthoDB" id="6353733at2759"/>
<dbReference type="PROSITE" id="PS50125">
    <property type="entry name" value="GUANYLATE_CYCLASE_2"/>
    <property type="match status" value="1"/>
</dbReference>
<feature type="domain" description="CHASE" evidence="10">
    <location>
        <begin position="214"/>
        <end position="425"/>
    </location>
</feature>
<dbReference type="KEGG" id="cre:CHLRE_14g616550v5"/>
<dbReference type="GO" id="GO:0000166">
    <property type="term" value="F:nucleotide binding"/>
    <property type="evidence" value="ECO:0007669"/>
    <property type="project" value="UniProtKB-KW"/>
</dbReference>
<dbReference type="InterPro" id="IPR050401">
    <property type="entry name" value="Cyclic_nucleotide_synthase"/>
</dbReference>
<dbReference type="GeneID" id="5715814"/>
<gene>
    <name evidence="11" type="ORF">CHLRE_14g616550v5</name>
</gene>
<dbReference type="InterPro" id="IPR001054">
    <property type="entry name" value="A/G_cyclase"/>
</dbReference>
<keyword evidence="6" id="KW-0456">Lyase</keyword>
<evidence type="ECO:0000313" key="11">
    <source>
        <dbReference type="EMBL" id="PNW73041.1"/>
    </source>
</evidence>
<dbReference type="AlphaFoldDB" id="A0A2K3CXN5"/>
<protein>
    <recommendedName>
        <fullName evidence="13">Guanylate cyclase domain-containing protein</fullName>
    </recommendedName>
</protein>
<dbReference type="PANTHER" id="PTHR11920:SF335">
    <property type="entry name" value="GUANYLATE CYCLASE"/>
    <property type="match status" value="1"/>
</dbReference>
<evidence type="ECO:0000256" key="5">
    <source>
        <dbReference type="ARBA" id="ARBA00023136"/>
    </source>
</evidence>
<dbReference type="Gene3D" id="3.30.450.350">
    <property type="entry name" value="CHASE domain"/>
    <property type="match status" value="1"/>
</dbReference>